<evidence type="ECO:0000313" key="3">
    <source>
        <dbReference type="Proteomes" id="UP001213000"/>
    </source>
</evidence>
<feature type="compositionally biased region" description="Polar residues" evidence="1">
    <location>
        <begin position="71"/>
        <end position="80"/>
    </location>
</feature>
<dbReference type="AlphaFoldDB" id="A0AAD5VF80"/>
<dbReference type="EMBL" id="JANIEX010001651">
    <property type="protein sequence ID" value="KAJ3555717.1"/>
    <property type="molecule type" value="Genomic_DNA"/>
</dbReference>
<name>A0AAD5VF80_9AGAR</name>
<evidence type="ECO:0000313" key="2">
    <source>
        <dbReference type="EMBL" id="KAJ3555717.1"/>
    </source>
</evidence>
<sequence>MVDIARHQVAFFNDRLDRAVKAKEDLSDIIPDLEKMEMVTFDDDEPVEGKGQDIVINVAEKEGQEEGEKGASTQSDVSMA</sequence>
<keyword evidence="3" id="KW-1185">Reference proteome</keyword>
<reference evidence="2" key="1">
    <citation type="submission" date="2022-07" db="EMBL/GenBank/DDBJ databases">
        <title>Genome Sequence of Leucocoprinus birnbaumii.</title>
        <authorList>
            <person name="Buettner E."/>
        </authorList>
    </citation>
    <scope>NUCLEOTIDE SEQUENCE</scope>
    <source>
        <strain evidence="2">VT141</strain>
    </source>
</reference>
<accession>A0AAD5VF80</accession>
<feature type="compositionally biased region" description="Basic and acidic residues" evidence="1">
    <location>
        <begin position="59"/>
        <end position="69"/>
    </location>
</feature>
<organism evidence="2 3">
    <name type="scientific">Leucocoprinus birnbaumii</name>
    <dbReference type="NCBI Taxonomy" id="56174"/>
    <lineage>
        <taxon>Eukaryota</taxon>
        <taxon>Fungi</taxon>
        <taxon>Dikarya</taxon>
        <taxon>Basidiomycota</taxon>
        <taxon>Agaricomycotina</taxon>
        <taxon>Agaricomycetes</taxon>
        <taxon>Agaricomycetidae</taxon>
        <taxon>Agaricales</taxon>
        <taxon>Agaricineae</taxon>
        <taxon>Agaricaceae</taxon>
        <taxon>Leucocoprinus</taxon>
    </lineage>
</organism>
<comment type="caution">
    <text evidence="2">The sequence shown here is derived from an EMBL/GenBank/DDBJ whole genome shotgun (WGS) entry which is preliminary data.</text>
</comment>
<protein>
    <submittedName>
        <fullName evidence="2">Uncharacterized protein</fullName>
    </submittedName>
</protein>
<dbReference type="Proteomes" id="UP001213000">
    <property type="component" value="Unassembled WGS sequence"/>
</dbReference>
<proteinExistence type="predicted"/>
<gene>
    <name evidence="2" type="ORF">NP233_g12143</name>
</gene>
<evidence type="ECO:0000256" key="1">
    <source>
        <dbReference type="SAM" id="MobiDB-lite"/>
    </source>
</evidence>
<feature type="region of interest" description="Disordered" evidence="1">
    <location>
        <begin position="59"/>
        <end position="80"/>
    </location>
</feature>